<keyword evidence="7 10" id="KW-1133">Transmembrane helix</keyword>
<keyword evidence="6 10" id="KW-0812">Transmembrane</keyword>
<keyword evidence="4" id="KW-0762">Sugar transport</keyword>
<dbReference type="OrthoDB" id="9815089at2"/>
<keyword evidence="2" id="KW-0813">Transport</keyword>
<dbReference type="GO" id="GO:0005886">
    <property type="term" value="C:plasma membrane"/>
    <property type="evidence" value="ECO:0007669"/>
    <property type="project" value="UniProtKB-SubCell"/>
</dbReference>
<dbReference type="InterPro" id="IPR004700">
    <property type="entry name" value="PTS_IIC_man"/>
</dbReference>
<feature type="transmembrane region" description="Helical" evidence="10">
    <location>
        <begin position="182"/>
        <end position="200"/>
    </location>
</feature>
<evidence type="ECO:0000313" key="11">
    <source>
        <dbReference type="EMBL" id="EHR32586.1"/>
    </source>
</evidence>
<evidence type="ECO:0000313" key="12">
    <source>
        <dbReference type="Proteomes" id="UP000004191"/>
    </source>
</evidence>
<evidence type="ECO:0000256" key="7">
    <source>
        <dbReference type="ARBA" id="ARBA00022989"/>
    </source>
</evidence>
<feature type="region of interest" description="Disordered" evidence="9">
    <location>
        <begin position="250"/>
        <end position="270"/>
    </location>
</feature>
<dbReference type="STRING" id="883114.HMPREF9709_01517"/>
<comment type="subcellular location">
    <subcellularLocation>
        <location evidence="1">Cell membrane</location>
        <topology evidence="1">Multi-pass membrane protein</topology>
    </subcellularLocation>
</comment>
<reference evidence="11 12" key="1">
    <citation type="submission" date="2012-01" db="EMBL/GenBank/DDBJ databases">
        <title>The Genome Sequence of Helcococcus kunzii ATCC 51366.</title>
        <authorList>
            <consortium name="The Broad Institute Genome Sequencing Platform"/>
            <person name="Earl A."/>
            <person name="Ward D."/>
            <person name="Feldgarden M."/>
            <person name="Gevers D."/>
            <person name="Huys G."/>
            <person name="Young S.K."/>
            <person name="Zeng Q."/>
            <person name="Gargeya S."/>
            <person name="Fitzgerald M."/>
            <person name="Haas B."/>
            <person name="Abouelleil A."/>
            <person name="Alvarado L."/>
            <person name="Arachchi H.M."/>
            <person name="Berlin A."/>
            <person name="Chapman S.B."/>
            <person name="Gearin G."/>
            <person name="Goldberg J."/>
            <person name="Griggs A."/>
            <person name="Gujja S."/>
            <person name="Hansen M."/>
            <person name="Heiman D."/>
            <person name="Howarth C."/>
            <person name="Larimer J."/>
            <person name="Lui A."/>
            <person name="MacDonald P.J.P."/>
            <person name="McCowen C."/>
            <person name="Montmayeur A."/>
            <person name="Murphy C."/>
            <person name="Neiman D."/>
            <person name="Pearson M."/>
            <person name="Priest M."/>
            <person name="Roberts A."/>
            <person name="Saif S."/>
            <person name="Shea T."/>
            <person name="Sisk P."/>
            <person name="Stolte C."/>
            <person name="Sykes S."/>
            <person name="Wortman J."/>
            <person name="Nusbaum C."/>
            <person name="Birren B."/>
        </authorList>
    </citation>
    <scope>NUCLEOTIDE SEQUENCE [LARGE SCALE GENOMIC DNA]</scope>
    <source>
        <strain evidence="11 12">ATCC 51366</strain>
    </source>
</reference>
<evidence type="ECO:0000256" key="9">
    <source>
        <dbReference type="SAM" id="MobiDB-lite"/>
    </source>
</evidence>
<evidence type="ECO:0000256" key="2">
    <source>
        <dbReference type="ARBA" id="ARBA00022448"/>
    </source>
</evidence>
<evidence type="ECO:0000256" key="6">
    <source>
        <dbReference type="ARBA" id="ARBA00022692"/>
    </source>
</evidence>
<dbReference type="RefSeq" id="WP_005399032.1">
    <property type="nucleotide sequence ID" value="NZ_JH601088.1"/>
</dbReference>
<evidence type="ECO:0000256" key="10">
    <source>
        <dbReference type="SAM" id="Phobius"/>
    </source>
</evidence>
<feature type="transmembrane region" description="Helical" evidence="10">
    <location>
        <begin position="96"/>
        <end position="118"/>
    </location>
</feature>
<keyword evidence="5" id="KW-0598">Phosphotransferase system</keyword>
<evidence type="ECO:0000256" key="4">
    <source>
        <dbReference type="ARBA" id="ARBA00022597"/>
    </source>
</evidence>
<dbReference type="PROSITE" id="PS51106">
    <property type="entry name" value="PTS_EIIC_TYPE_4"/>
    <property type="match status" value="1"/>
</dbReference>
<feature type="transmembrane region" description="Helical" evidence="10">
    <location>
        <begin position="212"/>
        <end position="236"/>
    </location>
</feature>
<evidence type="ECO:0000256" key="1">
    <source>
        <dbReference type="ARBA" id="ARBA00004651"/>
    </source>
</evidence>
<name>H3NQA6_9FIRM</name>
<protein>
    <recommendedName>
        <fullName evidence="13">PTS system, mannose/fructose/sorbose family, IIC component</fullName>
    </recommendedName>
</protein>
<dbReference type="AlphaFoldDB" id="H3NQA6"/>
<dbReference type="PANTHER" id="PTHR32502:SF8">
    <property type="entry name" value="N-ACETYLGALACTOSAMINE PERMEASE IIC COMPONENT 1"/>
    <property type="match status" value="1"/>
</dbReference>
<evidence type="ECO:0000256" key="5">
    <source>
        <dbReference type="ARBA" id="ARBA00022683"/>
    </source>
</evidence>
<gene>
    <name evidence="11" type="ORF">HMPREF9709_01517</name>
</gene>
<dbReference type="PATRIC" id="fig|883114.3.peg.1515"/>
<dbReference type="PANTHER" id="PTHR32502">
    <property type="entry name" value="N-ACETYLGALACTOSAMINE PERMEASE II COMPONENT-RELATED"/>
    <property type="match status" value="1"/>
</dbReference>
<evidence type="ECO:0000256" key="8">
    <source>
        <dbReference type="ARBA" id="ARBA00023136"/>
    </source>
</evidence>
<evidence type="ECO:0000256" key="3">
    <source>
        <dbReference type="ARBA" id="ARBA00022475"/>
    </source>
</evidence>
<dbReference type="InterPro" id="IPR050303">
    <property type="entry name" value="GatZ_KbaZ_carbometab"/>
</dbReference>
<accession>H3NQA6</accession>
<dbReference type="eggNOG" id="COG3715">
    <property type="taxonomic scope" value="Bacteria"/>
</dbReference>
<comment type="caution">
    <text evidence="11">The sequence shown here is derived from an EMBL/GenBank/DDBJ whole genome shotgun (WGS) entry which is preliminary data.</text>
</comment>
<dbReference type="GO" id="GO:0009401">
    <property type="term" value="P:phosphoenolpyruvate-dependent sugar phosphotransferase system"/>
    <property type="evidence" value="ECO:0007669"/>
    <property type="project" value="UniProtKB-KW"/>
</dbReference>
<sequence>MLLNAILVGLVGIFCMLDSRLLGRLNFERPLIGSTLVGLVLGDLHTGLVVGAQLELVSLGLVNVGAASPPDMVLGSIVASAFAILTKATPEEALTIAIPIAVLGQFMGILLRTIIVGLNHRVDNLIDEGEFKKAANTHIIWGTVLYSLSYFVPIFLAIYLGTDVVKNFISTVPEWLTNGLNLASKIMPAYGFALLLSMMMTKKNVMYMLAGFLLAAYLKLDLTAISLIGIVGALILRDVKFDKLSSVSNKDNQDELDSDDYDILDEPDGY</sequence>
<proteinExistence type="predicted"/>
<keyword evidence="3" id="KW-1003">Cell membrane</keyword>
<dbReference type="GeneID" id="96999467"/>
<dbReference type="EMBL" id="AGEI01000028">
    <property type="protein sequence ID" value="EHR32586.1"/>
    <property type="molecule type" value="Genomic_DNA"/>
</dbReference>
<evidence type="ECO:0008006" key="13">
    <source>
        <dbReference type="Google" id="ProtNLM"/>
    </source>
</evidence>
<keyword evidence="8 10" id="KW-0472">Membrane</keyword>
<dbReference type="HOGENOM" id="CLU_069101_2_0_9"/>
<feature type="compositionally biased region" description="Acidic residues" evidence="9">
    <location>
        <begin position="254"/>
        <end position="270"/>
    </location>
</feature>
<dbReference type="Pfam" id="PF03609">
    <property type="entry name" value="EII-Sor"/>
    <property type="match status" value="1"/>
</dbReference>
<organism evidence="11 12">
    <name type="scientific">Helcococcus kunzii ATCC 51366</name>
    <dbReference type="NCBI Taxonomy" id="883114"/>
    <lineage>
        <taxon>Bacteria</taxon>
        <taxon>Bacillati</taxon>
        <taxon>Bacillota</taxon>
        <taxon>Tissierellia</taxon>
        <taxon>Tissierellales</taxon>
        <taxon>Peptoniphilaceae</taxon>
        <taxon>Helcococcus</taxon>
    </lineage>
</organism>
<dbReference type="Proteomes" id="UP000004191">
    <property type="component" value="Unassembled WGS sequence"/>
</dbReference>
<keyword evidence="12" id="KW-1185">Reference proteome</keyword>
<feature type="transmembrane region" description="Helical" evidence="10">
    <location>
        <begin position="139"/>
        <end position="162"/>
    </location>
</feature>